<protein>
    <submittedName>
        <fullName evidence="1">tRNA isopentenyl-2-thiomethyl-A-37 hydroxylase MiaE</fullName>
    </submittedName>
</protein>
<dbReference type="PANTHER" id="PTHR42637:SF1">
    <property type="entry name" value="TRNA 2-(METHYLSULFANYL)-N(6)-ISOPENTENYLADENOSINE(37) HYDROXYLASE"/>
    <property type="match status" value="1"/>
</dbReference>
<reference evidence="1 2" key="1">
    <citation type="submission" date="2022-10" db="EMBL/GenBank/DDBJ databases">
        <title>High-quality genome sequences of two octocoral-associated bacteria, Endozoicomonas euniceicola EF212 and Endozoicomonas gorgoniicola PS125.</title>
        <authorList>
            <person name="Chiou Y.-J."/>
            <person name="Chen Y.-H."/>
        </authorList>
    </citation>
    <scope>NUCLEOTIDE SEQUENCE [LARGE SCALE GENOMIC DNA]</scope>
    <source>
        <strain evidence="1 2">PS125</strain>
    </source>
</reference>
<dbReference type="Gene3D" id="1.20.1260.10">
    <property type="match status" value="1"/>
</dbReference>
<dbReference type="InterPro" id="IPR010386">
    <property type="entry name" value="tRNA-Hydrxlase_MiaE"/>
</dbReference>
<dbReference type="InterPro" id="IPR012347">
    <property type="entry name" value="Ferritin-like"/>
</dbReference>
<sequence>MLRDELSAPLSDLFPELAAFLLCRTPDVWVDKALEHQDILLIDHANCEKKAASTALNLMFRYVHHEDLLHKMSRLAREELLHFEQVMALMKKRTIRYRQVSASRYPGLMREQVRKHEPEQLVDILICGAFIEARSCERFHKLAFHVDDELAKFYRSLLLSEGRHFMDYLTLAESIAQTDISDRIAVFAAIDRKAVESGDQQFRFHSGRPD</sequence>
<proteinExistence type="predicted"/>
<dbReference type="EMBL" id="JAPFCC010000001">
    <property type="protein sequence ID" value="MCW7553085.1"/>
    <property type="molecule type" value="Genomic_DNA"/>
</dbReference>
<dbReference type="Pfam" id="PF06175">
    <property type="entry name" value="MiaE"/>
    <property type="match status" value="1"/>
</dbReference>
<comment type="caution">
    <text evidence="1">The sequence shown here is derived from an EMBL/GenBank/DDBJ whole genome shotgun (WGS) entry which is preliminary data.</text>
</comment>
<organism evidence="1 2">
    <name type="scientific">Endozoicomonas gorgoniicola</name>
    <dbReference type="NCBI Taxonomy" id="1234144"/>
    <lineage>
        <taxon>Bacteria</taxon>
        <taxon>Pseudomonadati</taxon>
        <taxon>Pseudomonadota</taxon>
        <taxon>Gammaproteobacteria</taxon>
        <taxon>Oceanospirillales</taxon>
        <taxon>Endozoicomonadaceae</taxon>
        <taxon>Endozoicomonas</taxon>
    </lineage>
</organism>
<evidence type="ECO:0000313" key="2">
    <source>
        <dbReference type="Proteomes" id="UP001209854"/>
    </source>
</evidence>
<dbReference type="RefSeq" id="WP_262567955.1">
    <property type="nucleotide sequence ID" value="NZ_JAPFCC010000001.1"/>
</dbReference>
<dbReference type="PANTHER" id="PTHR42637">
    <property type="entry name" value="TRNA-(MS[2]IO[6]A)-HYDROXYLASE"/>
    <property type="match status" value="1"/>
</dbReference>
<gene>
    <name evidence="1" type="ORF">NX722_10655</name>
</gene>
<dbReference type="PIRSF" id="PIRSF020736">
    <property type="entry name" value="MiaE"/>
    <property type="match status" value="1"/>
</dbReference>
<accession>A0ABT3MUM8</accession>
<name>A0ABT3MUM8_9GAMM</name>
<keyword evidence="2" id="KW-1185">Reference proteome</keyword>
<dbReference type="Proteomes" id="UP001209854">
    <property type="component" value="Unassembled WGS sequence"/>
</dbReference>
<dbReference type="SUPFAM" id="SSF47240">
    <property type="entry name" value="Ferritin-like"/>
    <property type="match status" value="1"/>
</dbReference>
<dbReference type="CDD" id="cd07910">
    <property type="entry name" value="MiaE"/>
    <property type="match status" value="1"/>
</dbReference>
<evidence type="ECO:0000313" key="1">
    <source>
        <dbReference type="EMBL" id="MCW7553085.1"/>
    </source>
</evidence>
<dbReference type="InterPro" id="IPR009078">
    <property type="entry name" value="Ferritin-like_SF"/>
</dbReference>